<protein>
    <submittedName>
        <fullName evidence="6">NADH-quinone oxidoreductase subunit H</fullName>
    </submittedName>
</protein>
<comment type="caution">
    <text evidence="6">The sequence shown here is derived from an EMBL/GenBank/DDBJ whole genome shotgun (WGS) entry which is preliminary data.</text>
</comment>
<dbReference type="GO" id="GO:0009060">
    <property type="term" value="P:aerobic respiration"/>
    <property type="evidence" value="ECO:0007669"/>
    <property type="project" value="TreeGrafter"/>
</dbReference>
<feature type="transmembrane region" description="Helical" evidence="5">
    <location>
        <begin position="188"/>
        <end position="206"/>
    </location>
</feature>
<dbReference type="GO" id="GO:0016020">
    <property type="term" value="C:membrane"/>
    <property type="evidence" value="ECO:0007669"/>
    <property type="project" value="UniProtKB-SubCell"/>
</dbReference>
<feature type="transmembrane region" description="Helical" evidence="5">
    <location>
        <begin position="248"/>
        <end position="267"/>
    </location>
</feature>
<feature type="transmembrane region" description="Helical" evidence="5">
    <location>
        <begin position="307"/>
        <end position="325"/>
    </location>
</feature>
<feature type="transmembrane region" description="Helical" evidence="5">
    <location>
        <begin position="273"/>
        <end position="295"/>
    </location>
</feature>
<keyword evidence="3 5" id="KW-1133">Transmembrane helix</keyword>
<feature type="transmembrane region" description="Helical" evidence="5">
    <location>
        <begin position="84"/>
        <end position="103"/>
    </location>
</feature>
<dbReference type="PANTHER" id="PTHR11432:SF3">
    <property type="entry name" value="NADH-UBIQUINONE OXIDOREDUCTASE CHAIN 1"/>
    <property type="match status" value="1"/>
</dbReference>
<dbReference type="EMBL" id="RXII01000055">
    <property type="protein sequence ID" value="RZN62091.1"/>
    <property type="molecule type" value="Genomic_DNA"/>
</dbReference>
<dbReference type="PANTHER" id="PTHR11432">
    <property type="entry name" value="NADH DEHYDROGENASE SUBUNIT 1"/>
    <property type="match status" value="1"/>
</dbReference>
<feature type="transmembrane region" description="Helical" evidence="5">
    <location>
        <begin position="115"/>
        <end position="135"/>
    </location>
</feature>
<dbReference type="GO" id="GO:0003954">
    <property type="term" value="F:NADH dehydrogenase activity"/>
    <property type="evidence" value="ECO:0007669"/>
    <property type="project" value="TreeGrafter"/>
</dbReference>
<evidence type="ECO:0000313" key="6">
    <source>
        <dbReference type="EMBL" id="RZN62091.1"/>
    </source>
</evidence>
<reference evidence="6 7" key="1">
    <citation type="journal article" date="2019" name="Nat. Microbiol.">
        <title>Wide diversity of methane and short-chain alkane metabolisms in uncultured archaea.</title>
        <authorList>
            <person name="Borrel G."/>
            <person name="Adam P.S."/>
            <person name="McKay L.J."/>
            <person name="Chen L.X."/>
            <person name="Sierra-Garcia I.N."/>
            <person name="Sieber C.M."/>
            <person name="Letourneur Q."/>
            <person name="Ghozlane A."/>
            <person name="Andersen G.L."/>
            <person name="Li W.J."/>
            <person name="Hallam S.J."/>
            <person name="Muyzer G."/>
            <person name="de Oliveira V.M."/>
            <person name="Inskeep W.P."/>
            <person name="Banfield J.F."/>
            <person name="Gribaldo S."/>
        </authorList>
    </citation>
    <scope>NUCLEOTIDE SEQUENCE [LARGE SCALE GENOMIC DNA]</scope>
    <source>
        <strain evidence="6">NM4</strain>
    </source>
</reference>
<evidence type="ECO:0000256" key="1">
    <source>
        <dbReference type="ARBA" id="ARBA00004141"/>
    </source>
</evidence>
<feature type="transmembrane region" description="Helical" evidence="5">
    <location>
        <begin position="147"/>
        <end position="168"/>
    </location>
</feature>
<dbReference type="AlphaFoldDB" id="A0A520KLH8"/>
<gene>
    <name evidence="6" type="ORF">EF810_03675</name>
</gene>
<evidence type="ECO:0000256" key="4">
    <source>
        <dbReference type="ARBA" id="ARBA00023136"/>
    </source>
</evidence>
<name>A0A520KLH8_9CREN</name>
<organism evidence="6 7">
    <name type="scientific">Candidatus Methanodesulfokora washburnensis</name>
    <dbReference type="NCBI Taxonomy" id="2478471"/>
    <lineage>
        <taxon>Archaea</taxon>
        <taxon>Thermoproteota</taxon>
        <taxon>Candidatus Korarchaeia</taxon>
        <taxon>Candidatus Korarchaeia incertae sedis</taxon>
        <taxon>Candidatus Methanodesulfokora</taxon>
    </lineage>
</organism>
<sequence length="328" mass="36654">MGEVILEAIVLILQIFIFPGFLFLLLMSFFIEWYKRKLFARMQNRVGPKYIGYKGILQPIADFFKLLSKEVIELERADNHLIDLSLLMASSIFIYVCFFLPFIGRPLISFEGDLIAVLLLTSAASFMLFAIGWSMSSPYGMIGGMRLLAQVIGFEIPYFILALVPAYITKSLSIFEIGRRMGSVLLSNPAYLIPWSISIPLFLVATQIELEEAPFHIPDAEQELVAGYFTELSGRRLALLDLAKDTQLLFCSAFMASIFFGAGSPFYQNPLLSFIMTMVEILIIAFFIVAIKASAARLAISNVLDMMWKYLVPSSALILAISLLLGGV</sequence>
<keyword evidence="4 5" id="KW-0472">Membrane</keyword>
<dbReference type="Proteomes" id="UP000316217">
    <property type="component" value="Unassembled WGS sequence"/>
</dbReference>
<dbReference type="Pfam" id="PF00146">
    <property type="entry name" value="NADHdh"/>
    <property type="match status" value="1"/>
</dbReference>
<accession>A0A520KLH8</accession>
<evidence type="ECO:0000256" key="3">
    <source>
        <dbReference type="ARBA" id="ARBA00022989"/>
    </source>
</evidence>
<evidence type="ECO:0000256" key="5">
    <source>
        <dbReference type="SAM" id="Phobius"/>
    </source>
</evidence>
<evidence type="ECO:0000256" key="2">
    <source>
        <dbReference type="ARBA" id="ARBA00022692"/>
    </source>
</evidence>
<proteinExistence type="predicted"/>
<dbReference type="InterPro" id="IPR001694">
    <property type="entry name" value="NADH_UbQ_OxRdtase_su1/FPO"/>
</dbReference>
<feature type="transmembrane region" description="Helical" evidence="5">
    <location>
        <begin position="12"/>
        <end position="34"/>
    </location>
</feature>
<comment type="subcellular location">
    <subcellularLocation>
        <location evidence="1">Membrane</location>
        <topology evidence="1">Multi-pass membrane protein</topology>
    </subcellularLocation>
</comment>
<evidence type="ECO:0000313" key="7">
    <source>
        <dbReference type="Proteomes" id="UP000316217"/>
    </source>
</evidence>
<keyword evidence="2 5" id="KW-0812">Transmembrane</keyword>